<sequence length="100" mass="11814">MKKIIISVVTFYQRRISPGVPRRCRYHPTCSQYMVDAVGTHGAFKGFVMGLGRILRCHPFIRGGIDYVPFKFTLRRNPDQEYHGPYDRRLKDEHHCDHKH</sequence>
<dbReference type="GO" id="GO:0005886">
    <property type="term" value="C:plasma membrane"/>
    <property type="evidence" value="ECO:0007669"/>
    <property type="project" value="UniProtKB-SubCell"/>
</dbReference>
<evidence type="ECO:0000313" key="3">
    <source>
        <dbReference type="EMBL" id="MBP1044167.1"/>
    </source>
</evidence>
<dbReference type="AlphaFoldDB" id="A0A940PA86"/>
<evidence type="ECO:0000256" key="1">
    <source>
        <dbReference type="HAMAP-Rule" id="MF_00386"/>
    </source>
</evidence>
<keyword evidence="1" id="KW-1003">Cell membrane</keyword>
<protein>
    <recommendedName>
        <fullName evidence="1">Putative membrane protein insertion efficiency factor</fullName>
    </recommendedName>
</protein>
<dbReference type="Proteomes" id="UP000674938">
    <property type="component" value="Unassembled WGS sequence"/>
</dbReference>
<gene>
    <name evidence="3" type="primary">yidD</name>
    <name evidence="3" type="ORF">I6N95_24465</name>
</gene>
<evidence type="ECO:0000256" key="2">
    <source>
        <dbReference type="SAM" id="MobiDB-lite"/>
    </source>
</evidence>
<dbReference type="PANTHER" id="PTHR33383:SF1">
    <property type="entry name" value="MEMBRANE PROTEIN INSERTION EFFICIENCY FACTOR-RELATED"/>
    <property type="match status" value="1"/>
</dbReference>
<comment type="caution">
    <text evidence="3">The sequence shown here is derived from an EMBL/GenBank/DDBJ whole genome shotgun (WGS) entry which is preliminary data.</text>
</comment>
<reference evidence="3" key="1">
    <citation type="submission" date="2020-12" db="EMBL/GenBank/DDBJ databases">
        <title>Vagococcus allomyrinae sp. nov. and Enterococcus lavae sp. nov., isolated from the larvae of Allomyrina dichotoma.</title>
        <authorList>
            <person name="Lee S.D."/>
        </authorList>
    </citation>
    <scope>NUCLEOTIDE SEQUENCE</scope>
    <source>
        <strain evidence="3">BWB3-3</strain>
    </source>
</reference>
<dbReference type="InterPro" id="IPR002696">
    <property type="entry name" value="Membr_insert_effic_factor_YidD"/>
</dbReference>
<comment type="subcellular location">
    <subcellularLocation>
        <location evidence="1">Cell membrane</location>
        <topology evidence="1">Peripheral membrane protein</topology>
        <orientation evidence="1">Cytoplasmic side</orientation>
    </subcellularLocation>
</comment>
<dbReference type="RefSeq" id="WP_209532415.1">
    <property type="nucleotide sequence ID" value="NZ_JAEEGA010000023.1"/>
</dbReference>
<keyword evidence="1" id="KW-0472">Membrane</keyword>
<comment type="similarity">
    <text evidence="1">Belongs to the UPF0161 family.</text>
</comment>
<keyword evidence="4" id="KW-1185">Reference proteome</keyword>
<dbReference type="Pfam" id="PF01809">
    <property type="entry name" value="YidD"/>
    <property type="match status" value="1"/>
</dbReference>
<dbReference type="EMBL" id="JAEEGA010000023">
    <property type="protein sequence ID" value="MBP1044167.1"/>
    <property type="molecule type" value="Genomic_DNA"/>
</dbReference>
<accession>A0A940PA86</accession>
<dbReference type="SMART" id="SM01234">
    <property type="entry name" value="Haemolytic"/>
    <property type="match status" value="1"/>
</dbReference>
<dbReference type="PANTHER" id="PTHR33383">
    <property type="entry name" value="MEMBRANE PROTEIN INSERTION EFFICIENCY FACTOR-RELATED"/>
    <property type="match status" value="1"/>
</dbReference>
<proteinExistence type="inferred from homology"/>
<feature type="region of interest" description="Disordered" evidence="2">
    <location>
        <begin position="77"/>
        <end position="100"/>
    </location>
</feature>
<dbReference type="NCBIfam" id="TIGR00278">
    <property type="entry name" value="membrane protein insertion efficiency factor YidD"/>
    <property type="match status" value="1"/>
</dbReference>
<comment type="function">
    <text evidence="1">Could be involved in insertion of integral membrane proteins into the membrane.</text>
</comment>
<organism evidence="3 4">
    <name type="scientific">Vagococcus allomyrinae</name>
    <dbReference type="NCBI Taxonomy" id="2794353"/>
    <lineage>
        <taxon>Bacteria</taxon>
        <taxon>Bacillati</taxon>
        <taxon>Bacillota</taxon>
        <taxon>Bacilli</taxon>
        <taxon>Lactobacillales</taxon>
        <taxon>Enterococcaceae</taxon>
        <taxon>Vagococcus</taxon>
    </lineage>
</organism>
<dbReference type="HAMAP" id="MF_00386">
    <property type="entry name" value="UPF0161_YidD"/>
    <property type="match status" value="1"/>
</dbReference>
<evidence type="ECO:0000313" key="4">
    <source>
        <dbReference type="Proteomes" id="UP000674938"/>
    </source>
</evidence>
<name>A0A940PA86_9ENTE</name>